<comment type="caution">
    <text evidence="1">The sequence shown here is derived from an EMBL/GenBank/DDBJ whole genome shotgun (WGS) entry which is preliminary data.</text>
</comment>
<accession>A0A812KHV5</accession>
<dbReference type="AlphaFoldDB" id="A0A812KHV5"/>
<keyword evidence="2" id="KW-1185">Reference proteome</keyword>
<dbReference type="InterPro" id="IPR016024">
    <property type="entry name" value="ARM-type_fold"/>
</dbReference>
<organism evidence="1 2">
    <name type="scientific">Symbiodinium natans</name>
    <dbReference type="NCBI Taxonomy" id="878477"/>
    <lineage>
        <taxon>Eukaryota</taxon>
        <taxon>Sar</taxon>
        <taxon>Alveolata</taxon>
        <taxon>Dinophyceae</taxon>
        <taxon>Suessiales</taxon>
        <taxon>Symbiodiniaceae</taxon>
        <taxon>Symbiodinium</taxon>
    </lineage>
</organism>
<dbReference type="SUPFAM" id="SSF48371">
    <property type="entry name" value="ARM repeat"/>
    <property type="match status" value="1"/>
</dbReference>
<name>A0A812KHV5_9DINO</name>
<proteinExistence type="predicted"/>
<evidence type="ECO:0000313" key="1">
    <source>
        <dbReference type="EMBL" id="CAE7224168.1"/>
    </source>
</evidence>
<reference evidence="1" key="1">
    <citation type="submission" date="2021-02" db="EMBL/GenBank/DDBJ databases">
        <authorList>
            <person name="Dougan E. K."/>
            <person name="Rhodes N."/>
            <person name="Thang M."/>
            <person name="Chan C."/>
        </authorList>
    </citation>
    <scope>NUCLEOTIDE SEQUENCE</scope>
</reference>
<protein>
    <submittedName>
        <fullName evidence="1">Uncharacterized protein</fullName>
    </submittedName>
</protein>
<evidence type="ECO:0000313" key="2">
    <source>
        <dbReference type="Proteomes" id="UP000604046"/>
    </source>
</evidence>
<dbReference type="Proteomes" id="UP000604046">
    <property type="component" value="Unassembled WGS sequence"/>
</dbReference>
<gene>
    <name evidence="1" type="ORF">SNAT2548_LOCUS8524</name>
</gene>
<sequence>MAAWAGHCFHTAKSKGIRHFFVKDMLYWLRHADDEVRVQICRAFSRCTTALLGRFNIACAQALAEACGADSSEDCRSSALQALKLFAEMDTTLYQKIRACLLSAYRARRGLYCKDISELIAAMDVQAGIRAAQELWHASMGIVSNSIALTVSSFSSFQQLVNDPFGACARVEIVETTMLPAFSTQPRLVLAPALDDAV</sequence>
<dbReference type="EMBL" id="CAJNDS010000635">
    <property type="protein sequence ID" value="CAE7224168.1"/>
    <property type="molecule type" value="Genomic_DNA"/>
</dbReference>
<dbReference type="OrthoDB" id="419580at2759"/>